<dbReference type="Proteomes" id="UP000828390">
    <property type="component" value="Unassembled WGS sequence"/>
</dbReference>
<accession>A0A9D4D0P5</accession>
<name>A0A9D4D0P5_DREPO</name>
<sequence length="104" mass="11548">MFVLVLLEQIHYNNLSAGSYRGGNHFKSAGTYWGGNHYKSAGSYRGGNHYKSAGTYWGGYQCKFASLCFMKVLTLTVTTVRHLVCIVCLVVLQDEITVLGTIFN</sequence>
<comment type="caution">
    <text evidence="1">The sequence shown here is derived from an EMBL/GenBank/DDBJ whole genome shotgun (WGS) entry which is preliminary data.</text>
</comment>
<keyword evidence="2" id="KW-1185">Reference proteome</keyword>
<reference evidence="1" key="1">
    <citation type="journal article" date="2019" name="bioRxiv">
        <title>The Genome of the Zebra Mussel, Dreissena polymorpha: A Resource for Invasive Species Research.</title>
        <authorList>
            <person name="McCartney M.A."/>
            <person name="Auch B."/>
            <person name="Kono T."/>
            <person name="Mallez S."/>
            <person name="Zhang Y."/>
            <person name="Obille A."/>
            <person name="Becker A."/>
            <person name="Abrahante J.E."/>
            <person name="Garbe J."/>
            <person name="Badalamenti J.P."/>
            <person name="Herman A."/>
            <person name="Mangelson H."/>
            <person name="Liachko I."/>
            <person name="Sullivan S."/>
            <person name="Sone E.D."/>
            <person name="Koren S."/>
            <person name="Silverstein K.A.T."/>
            <person name="Beckman K.B."/>
            <person name="Gohl D.M."/>
        </authorList>
    </citation>
    <scope>NUCLEOTIDE SEQUENCE</scope>
    <source>
        <strain evidence="1">Duluth1</strain>
        <tissue evidence="1">Whole animal</tissue>
    </source>
</reference>
<evidence type="ECO:0000313" key="1">
    <source>
        <dbReference type="EMBL" id="KAH3736712.1"/>
    </source>
</evidence>
<organism evidence="1 2">
    <name type="scientific">Dreissena polymorpha</name>
    <name type="common">Zebra mussel</name>
    <name type="synonym">Mytilus polymorpha</name>
    <dbReference type="NCBI Taxonomy" id="45954"/>
    <lineage>
        <taxon>Eukaryota</taxon>
        <taxon>Metazoa</taxon>
        <taxon>Spiralia</taxon>
        <taxon>Lophotrochozoa</taxon>
        <taxon>Mollusca</taxon>
        <taxon>Bivalvia</taxon>
        <taxon>Autobranchia</taxon>
        <taxon>Heteroconchia</taxon>
        <taxon>Euheterodonta</taxon>
        <taxon>Imparidentia</taxon>
        <taxon>Neoheterodontei</taxon>
        <taxon>Myida</taxon>
        <taxon>Dreissenoidea</taxon>
        <taxon>Dreissenidae</taxon>
        <taxon>Dreissena</taxon>
    </lineage>
</organism>
<gene>
    <name evidence="1" type="ORF">DPMN_043285</name>
</gene>
<proteinExistence type="predicted"/>
<dbReference type="EMBL" id="JAIWYP010000011">
    <property type="protein sequence ID" value="KAH3736712.1"/>
    <property type="molecule type" value="Genomic_DNA"/>
</dbReference>
<evidence type="ECO:0000313" key="2">
    <source>
        <dbReference type="Proteomes" id="UP000828390"/>
    </source>
</evidence>
<protein>
    <submittedName>
        <fullName evidence="1">Uncharacterized protein</fullName>
    </submittedName>
</protein>
<reference evidence="1" key="2">
    <citation type="submission" date="2020-11" db="EMBL/GenBank/DDBJ databases">
        <authorList>
            <person name="McCartney M.A."/>
            <person name="Auch B."/>
            <person name="Kono T."/>
            <person name="Mallez S."/>
            <person name="Becker A."/>
            <person name="Gohl D.M."/>
            <person name="Silverstein K.A.T."/>
            <person name="Koren S."/>
            <person name="Bechman K.B."/>
            <person name="Herman A."/>
            <person name="Abrahante J.E."/>
            <person name="Garbe J."/>
        </authorList>
    </citation>
    <scope>NUCLEOTIDE SEQUENCE</scope>
    <source>
        <strain evidence="1">Duluth1</strain>
        <tissue evidence="1">Whole animal</tissue>
    </source>
</reference>
<dbReference type="AlphaFoldDB" id="A0A9D4D0P5"/>